<keyword evidence="3 7" id="KW-0812">Transmembrane</keyword>
<gene>
    <name evidence="9" type="ORF">BHF71_05000</name>
</gene>
<name>A0A1D2YRU6_9BACI</name>
<dbReference type="Proteomes" id="UP000243739">
    <property type="component" value="Unassembled WGS sequence"/>
</dbReference>
<evidence type="ECO:0000256" key="5">
    <source>
        <dbReference type="ARBA" id="ARBA00023136"/>
    </source>
</evidence>
<dbReference type="InterPro" id="IPR055431">
    <property type="entry name" value="RsgI_M"/>
</dbReference>
<evidence type="ECO:0000256" key="3">
    <source>
        <dbReference type="ARBA" id="ARBA00022692"/>
    </source>
</evidence>
<organism evidence="9 10">
    <name type="scientific">Vulcanibacillus modesticaldus</name>
    <dbReference type="NCBI Taxonomy" id="337097"/>
    <lineage>
        <taxon>Bacteria</taxon>
        <taxon>Bacillati</taxon>
        <taxon>Bacillota</taxon>
        <taxon>Bacilli</taxon>
        <taxon>Bacillales</taxon>
        <taxon>Bacillaceae</taxon>
        <taxon>Vulcanibacillus</taxon>
    </lineage>
</organism>
<feature type="compositionally biased region" description="Basic and acidic residues" evidence="6">
    <location>
        <begin position="286"/>
        <end position="358"/>
    </location>
</feature>
<dbReference type="EMBL" id="MIJF01000100">
    <property type="protein sequence ID" value="OEF95549.1"/>
    <property type="molecule type" value="Genomic_DNA"/>
</dbReference>
<dbReference type="Pfam" id="PF23750">
    <property type="entry name" value="RsgI_M"/>
    <property type="match status" value="1"/>
</dbReference>
<evidence type="ECO:0000256" key="2">
    <source>
        <dbReference type="ARBA" id="ARBA00022475"/>
    </source>
</evidence>
<accession>A0A1D2YRU6</accession>
<sequence length="475" mass="54631">MKVNALVMELRENSMVILTKDGEFKEVVIPAKKPRIGDYIDVEIEQVDVEEKRRKVFIPIYKFASIASIFILLIIGTLILNPFNKPVVAVALDINPSVEFYLNQKGLVSKTSAYNSDGQKILDQIDVEGLPLVEAIETFIKKSIDEQYLSPTKDNLIYISFTKIDQDAQLPEILDIENNVEQVLQEEKLEGNLVLEEVSVTEWEEAKENNISVNKLNVIKKLPTSIQAGVKEKANDLSISNILDESRVDIKMVVPNVKHITSDKKDKDDSDDNEDESSENKDEDDDTKKMKDLEDMKNDVYDENKKDDNDRKFDKDEDENKRKDHSIEKVSEKKEDEDKNMKRERQESRKTKENKSKDDDEEDEKTQKSSEKEGMKDKKQNDGRNDKYENGKGDSIDRERKYSEDKKFKDDKNKDKKAEDKDDVKKKSGSGTIKQDNHSEDNVSDHNNSADTKDDDIEDSNDDENDQNSKENDGD</sequence>
<evidence type="ECO:0000256" key="1">
    <source>
        <dbReference type="ARBA" id="ARBA00004162"/>
    </source>
</evidence>
<evidence type="ECO:0000256" key="4">
    <source>
        <dbReference type="ARBA" id="ARBA00022989"/>
    </source>
</evidence>
<comment type="subcellular location">
    <subcellularLocation>
        <location evidence="1">Cell membrane</location>
        <topology evidence="1">Single-pass membrane protein</topology>
    </subcellularLocation>
</comment>
<evidence type="ECO:0000256" key="6">
    <source>
        <dbReference type="SAM" id="MobiDB-lite"/>
    </source>
</evidence>
<feature type="compositionally biased region" description="Acidic residues" evidence="6">
    <location>
        <begin position="269"/>
        <end position="285"/>
    </location>
</feature>
<proteinExistence type="predicted"/>
<feature type="compositionally biased region" description="Acidic residues" evidence="6">
    <location>
        <begin position="453"/>
        <end position="466"/>
    </location>
</feature>
<protein>
    <recommendedName>
        <fullName evidence="8">RsgI N-terminal anti-sigma domain-containing protein</fullName>
    </recommendedName>
</protein>
<dbReference type="Pfam" id="PF12791">
    <property type="entry name" value="RsgI_N"/>
    <property type="match status" value="1"/>
</dbReference>
<evidence type="ECO:0000313" key="10">
    <source>
        <dbReference type="Proteomes" id="UP000243739"/>
    </source>
</evidence>
<keyword evidence="10" id="KW-1185">Reference proteome</keyword>
<dbReference type="PROSITE" id="PS51849">
    <property type="entry name" value="RSGI_N"/>
    <property type="match status" value="1"/>
</dbReference>
<dbReference type="InterPro" id="IPR024449">
    <property type="entry name" value="Anti-sigma_RsgI_N"/>
</dbReference>
<keyword evidence="2" id="KW-1003">Cell membrane</keyword>
<comment type="caution">
    <text evidence="9">The sequence shown here is derived from an EMBL/GenBank/DDBJ whole genome shotgun (WGS) entry which is preliminary data.</text>
</comment>
<evidence type="ECO:0000256" key="7">
    <source>
        <dbReference type="SAM" id="Phobius"/>
    </source>
</evidence>
<dbReference type="STRING" id="337097.BHF71_05000"/>
<feature type="transmembrane region" description="Helical" evidence="7">
    <location>
        <begin position="60"/>
        <end position="80"/>
    </location>
</feature>
<feature type="region of interest" description="Disordered" evidence="6">
    <location>
        <begin position="261"/>
        <end position="475"/>
    </location>
</feature>
<evidence type="ECO:0000259" key="8">
    <source>
        <dbReference type="PROSITE" id="PS51849"/>
    </source>
</evidence>
<keyword evidence="5 7" id="KW-0472">Membrane</keyword>
<feature type="compositionally biased region" description="Basic and acidic residues" evidence="6">
    <location>
        <begin position="365"/>
        <end position="426"/>
    </location>
</feature>
<dbReference type="AlphaFoldDB" id="A0A1D2YRU6"/>
<reference evidence="9 10" key="1">
    <citation type="submission" date="2016-09" db="EMBL/GenBank/DDBJ databases">
        <title>Draft genome sequence for the type strain of Vulcanibacillus modesticaldus BR, a strictly anaerobic, moderately thermophilic, and nitrate-reducing bacterium from deep sea-hydrothermal vents of the Mid-Atlantic Ridge.</title>
        <authorList>
            <person name="Abin C.A."/>
            <person name="Hollibaugh J.T."/>
        </authorList>
    </citation>
    <scope>NUCLEOTIDE SEQUENCE [LARGE SCALE GENOMIC DNA]</scope>
    <source>
        <strain evidence="9 10">BR</strain>
    </source>
</reference>
<feature type="domain" description="RsgI N-terminal anti-sigma" evidence="8">
    <location>
        <begin position="3"/>
        <end position="51"/>
    </location>
</feature>
<dbReference type="RefSeq" id="WP_069657731.1">
    <property type="nucleotide sequence ID" value="NZ_MIJF01000100.1"/>
</dbReference>
<feature type="compositionally biased region" description="Basic and acidic residues" evidence="6">
    <location>
        <begin position="435"/>
        <end position="444"/>
    </location>
</feature>
<keyword evidence="4 7" id="KW-1133">Transmembrane helix</keyword>
<dbReference type="GO" id="GO:0005886">
    <property type="term" value="C:plasma membrane"/>
    <property type="evidence" value="ECO:0007669"/>
    <property type="project" value="UniProtKB-SubCell"/>
</dbReference>
<evidence type="ECO:0000313" key="9">
    <source>
        <dbReference type="EMBL" id="OEF95549.1"/>
    </source>
</evidence>